<evidence type="ECO:0000313" key="3">
    <source>
        <dbReference type="EMBL" id="ACS78922.1"/>
    </source>
</evidence>
<protein>
    <submittedName>
        <fullName evidence="3">Phosphoribosyltransferase</fullName>
    </submittedName>
</protein>
<dbReference type="Pfam" id="PF00156">
    <property type="entry name" value="Pribosyltran"/>
    <property type="match status" value="1"/>
</dbReference>
<dbReference type="AlphaFoldDB" id="C6BZL5"/>
<dbReference type="SUPFAM" id="SSF53271">
    <property type="entry name" value="PRTase-like"/>
    <property type="match status" value="1"/>
</dbReference>
<dbReference type="OrthoDB" id="9779910at2"/>
<dbReference type="InterPro" id="IPR051910">
    <property type="entry name" value="ComF/GntX_DNA_util-trans"/>
</dbReference>
<organism evidence="3 4">
    <name type="scientific">Maridesulfovibrio salexigens (strain ATCC 14822 / DSM 2638 / NCIMB 8403 / VKM B-1763)</name>
    <name type="common">Desulfovibrio salexigens</name>
    <dbReference type="NCBI Taxonomy" id="526222"/>
    <lineage>
        <taxon>Bacteria</taxon>
        <taxon>Pseudomonadati</taxon>
        <taxon>Thermodesulfobacteriota</taxon>
        <taxon>Desulfovibrionia</taxon>
        <taxon>Desulfovibrionales</taxon>
        <taxon>Desulfovibrionaceae</taxon>
        <taxon>Maridesulfovibrio</taxon>
    </lineage>
</organism>
<dbReference type="RefSeq" id="WP_015850741.1">
    <property type="nucleotide sequence ID" value="NC_012881.1"/>
</dbReference>
<dbReference type="InterPro" id="IPR000836">
    <property type="entry name" value="PRTase_dom"/>
</dbReference>
<dbReference type="PANTHER" id="PTHR47505:SF1">
    <property type="entry name" value="DNA UTILIZATION PROTEIN YHGH"/>
    <property type="match status" value="1"/>
</dbReference>
<keyword evidence="3" id="KW-0808">Transferase</keyword>
<proteinExistence type="inferred from homology"/>
<dbReference type="KEGG" id="dsa:Desal_0856"/>
<dbReference type="InterPro" id="IPR029057">
    <property type="entry name" value="PRTase-like"/>
</dbReference>
<evidence type="ECO:0000259" key="2">
    <source>
        <dbReference type="Pfam" id="PF00156"/>
    </source>
</evidence>
<dbReference type="eggNOG" id="COG1040">
    <property type="taxonomic scope" value="Bacteria"/>
</dbReference>
<reference evidence="3 4" key="1">
    <citation type="submission" date="2009-06" db="EMBL/GenBank/DDBJ databases">
        <title>Complete sequence of Desulfovibrio salexigens DSM 2638.</title>
        <authorList>
            <consortium name="US DOE Joint Genome Institute"/>
            <person name="Lucas S."/>
            <person name="Copeland A."/>
            <person name="Lapidus A."/>
            <person name="Glavina del Rio T."/>
            <person name="Tice H."/>
            <person name="Bruce D."/>
            <person name="Goodwin L."/>
            <person name="Pitluck S."/>
            <person name="Munk A.C."/>
            <person name="Brettin T."/>
            <person name="Detter J.C."/>
            <person name="Han C."/>
            <person name="Tapia R."/>
            <person name="Larimer F."/>
            <person name="Land M."/>
            <person name="Hauser L."/>
            <person name="Kyrpides N."/>
            <person name="Anderson I."/>
            <person name="Wall J.D."/>
            <person name="Arkin A.P."/>
            <person name="Dehal P."/>
            <person name="Chivian D."/>
            <person name="Giles B."/>
            <person name="Hazen T.C."/>
        </authorList>
    </citation>
    <scope>NUCLEOTIDE SEQUENCE [LARGE SCALE GENOMIC DNA]</scope>
    <source>
        <strain evidence="4">ATCC 14822 / DSM 2638 / NCIMB 8403 / VKM B-1763</strain>
    </source>
</reference>
<dbReference type="Gene3D" id="3.40.50.2020">
    <property type="match status" value="1"/>
</dbReference>
<gene>
    <name evidence="3" type="ordered locus">Desal_0856</name>
</gene>
<dbReference type="PANTHER" id="PTHR47505">
    <property type="entry name" value="DNA UTILIZATION PROTEIN YHGH"/>
    <property type="match status" value="1"/>
</dbReference>
<dbReference type="EMBL" id="CP001649">
    <property type="protein sequence ID" value="ACS78922.1"/>
    <property type="molecule type" value="Genomic_DNA"/>
</dbReference>
<evidence type="ECO:0000313" key="4">
    <source>
        <dbReference type="Proteomes" id="UP000002601"/>
    </source>
</evidence>
<sequence>MFAQILRYLSPFNALESFKKAFAERRCPACLKIHAEKGLCRPCLASMEAKPENICMVCGNEHNSPDADKLPCISCQTVPRNFSRLYFYGMHQGLLRQMLLDWKFSNQYGYNQIFGQFIASLCADLPKDSHPDLIIPVPLHSSRLRERGFNQSMILARFAATTFKTDLSEQALIRERKTIPQTRLSGAERRTNLHTAFTASPSIVADKRILLIDDVYTTGSTVDECARTLLEAGAARVEVMTLSRALI</sequence>
<evidence type="ECO:0000256" key="1">
    <source>
        <dbReference type="ARBA" id="ARBA00008007"/>
    </source>
</evidence>
<dbReference type="Proteomes" id="UP000002601">
    <property type="component" value="Chromosome"/>
</dbReference>
<dbReference type="GO" id="GO:0016757">
    <property type="term" value="F:glycosyltransferase activity"/>
    <property type="evidence" value="ECO:0007669"/>
    <property type="project" value="UniProtKB-KW"/>
</dbReference>
<dbReference type="HOGENOM" id="CLU_054549_0_0_7"/>
<dbReference type="STRING" id="526222.Desal_0856"/>
<name>C6BZL5_MARSD</name>
<feature type="domain" description="Phosphoribosyltransferase" evidence="2">
    <location>
        <begin position="187"/>
        <end position="242"/>
    </location>
</feature>
<dbReference type="CDD" id="cd06223">
    <property type="entry name" value="PRTases_typeI"/>
    <property type="match status" value="1"/>
</dbReference>
<comment type="similarity">
    <text evidence="1">Belongs to the ComF/GntX family.</text>
</comment>
<accession>C6BZL5</accession>
<keyword evidence="4" id="KW-1185">Reference proteome</keyword>
<keyword evidence="3" id="KW-0328">Glycosyltransferase</keyword>